<comment type="similarity">
    <text evidence="1 8">Belongs to the RdRP family.</text>
</comment>
<proteinExistence type="inferred from homology"/>
<evidence type="ECO:0000256" key="1">
    <source>
        <dbReference type="ARBA" id="ARBA00005762"/>
    </source>
</evidence>
<dbReference type="GO" id="GO:0031380">
    <property type="term" value="C:nuclear RNA-directed RNA polymerase complex"/>
    <property type="evidence" value="ECO:0007669"/>
    <property type="project" value="TreeGrafter"/>
</dbReference>
<dbReference type="Pfam" id="PF26253">
    <property type="entry name" value="RdRP_head"/>
    <property type="match status" value="1"/>
</dbReference>
<evidence type="ECO:0000259" key="10">
    <source>
        <dbReference type="Pfam" id="PF26253"/>
    </source>
</evidence>
<evidence type="ECO:0000256" key="8">
    <source>
        <dbReference type="RuleBase" id="RU363098"/>
    </source>
</evidence>
<keyword evidence="3 8" id="KW-0808">Transferase</keyword>
<protein>
    <recommendedName>
        <fullName evidence="8">RNA-dependent RNA polymerase</fullName>
        <ecNumber evidence="8">2.7.7.48</ecNumber>
    </recommendedName>
</protein>
<evidence type="ECO:0000313" key="11">
    <source>
        <dbReference type="EMBL" id="NDV34827.1"/>
    </source>
</evidence>
<keyword evidence="4 8" id="KW-0548">Nucleotidyltransferase</keyword>
<evidence type="ECO:0000256" key="7">
    <source>
        <dbReference type="ARBA" id="ARBA00048744"/>
    </source>
</evidence>
<sequence>MDFDPPKSTPGDKEPTSKEEQAFFIHFMKNDNLGRIAHAHLAHVDRNGALCSEGQELAKLHSIAVDYPKTGEPAELTRSLIPSKYPHYMQKHGKDKYHSESILGILHDKIERIDLVRDKDPTPETLSLDSSLLIPEIEGYEVYLDEARNLLQEYNYKLWIIMDKYEISSEAQVLSGYIQDLQNNHKKDKGNADQEKLTHLVKKLTQSFTNVFWVGFPPEMRDKYKDVGALKKAFAWYKVTYSQEEEYSPLLSFAWLPYKALCELKRRSKQTVK</sequence>
<dbReference type="InterPro" id="IPR007855">
    <property type="entry name" value="RDRP"/>
</dbReference>
<keyword evidence="6" id="KW-0943">RNA-mediated gene silencing</keyword>
<evidence type="ECO:0000256" key="3">
    <source>
        <dbReference type="ARBA" id="ARBA00022679"/>
    </source>
</evidence>
<keyword evidence="2 8" id="KW-0696">RNA-directed RNA polymerase</keyword>
<evidence type="ECO:0000256" key="2">
    <source>
        <dbReference type="ARBA" id="ARBA00022484"/>
    </source>
</evidence>
<feature type="domain" description="RDRP core" evidence="9">
    <location>
        <begin position="2"/>
        <end position="110"/>
    </location>
</feature>
<dbReference type="PANTHER" id="PTHR23079">
    <property type="entry name" value="RNA-DEPENDENT RNA POLYMERASE"/>
    <property type="match status" value="1"/>
</dbReference>
<evidence type="ECO:0000256" key="4">
    <source>
        <dbReference type="ARBA" id="ARBA00022695"/>
    </source>
</evidence>
<dbReference type="GO" id="GO:0030422">
    <property type="term" value="P:siRNA processing"/>
    <property type="evidence" value="ECO:0007669"/>
    <property type="project" value="TreeGrafter"/>
</dbReference>
<organism evidence="11">
    <name type="scientific">Arcella intermedia</name>
    <dbReference type="NCBI Taxonomy" id="1963864"/>
    <lineage>
        <taxon>Eukaryota</taxon>
        <taxon>Amoebozoa</taxon>
        <taxon>Tubulinea</taxon>
        <taxon>Elardia</taxon>
        <taxon>Arcellinida</taxon>
        <taxon>Sphaerothecina</taxon>
        <taxon>Arcellidae</taxon>
        <taxon>Arcella</taxon>
    </lineage>
</organism>
<evidence type="ECO:0000256" key="5">
    <source>
        <dbReference type="ARBA" id="ARBA00022884"/>
    </source>
</evidence>
<name>A0A6B2LDB0_9EUKA</name>
<accession>A0A6B2LDB0</accession>
<feature type="domain" description="RDRP C-terminal head" evidence="10">
    <location>
        <begin position="136"/>
        <end position="270"/>
    </location>
</feature>
<dbReference type="GO" id="GO:0003723">
    <property type="term" value="F:RNA binding"/>
    <property type="evidence" value="ECO:0007669"/>
    <property type="project" value="UniProtKB-KW"/>
</dbReference>
<evidence type="ECO:0000256" key="6">
    <source>
        <dbReference type="ARBA" id="ARBA00023158"/>
    </source>
</evidence>
<evidence type="ECO:0000259" key="9">
    <source>
        <dbReference type="Pfam" id="PF05183"/>
    </source>
</evidence>
<dbReference type="GO" id="GO:0003968">
    <property type="term" value="F:RNA-directed RNA polymerase activity"/>
    <property type="evidence" value="ECO:0007669"/>
    <property type="project" value="UniProtKB-KW"/>
</dbReference>
<keyword evidence="5 8" id="KW-0694">RNA-binding</keyword>
<reference evidence="11" key="1">
    <citation type="journal article" date="2020" name="J. Eukaryot. Microbiol.">
        <title>De novo Sequencing, Assembly and Annotation of the Transcriptome for the Free-Living Testate Amoeba Arcella intermedia.</title>
        <authorList>
            <person name="Ribeiro G.M."/>
            <person name="Porfirio-Sousa A.L."/>
            <person name="Maurer-Alcala X.X."/>
            <person name="Katz L.A."/>
            <person name="Lahr D.J.G."/>
        </authorList>
    </citation>
    <scope>NUCLEOTIDE SEQUENCE</scope>
</reference>
<dbReference type="PANTHER" id="PTHR23079:SF55">
    <property type="entry name" value="RNA-DIRECTED RNA POLYMERASE"/>
    <property type="match status" value="1"/>
</dbReference>
<dbReference type="EMBL" id="GIBP01005858">
    <property type="protein sequence ID" value="NDV34827.1"/>
    <property type="molecule type" value="Transcribed_RNA"/>
</dbReference>
<dbReference type="EC" id="2.7.7.48" evidence="8"/>
<comment type="catalytic activity">
    <reaction evidence="7 8">
        <text>RNA(n) + a ribonucleoside 5'-triphosphate = RNA(n+1) + diphosphate</text>
        <dbReference type="Rhea" id="RHEA:21248"/>
        <dbReference type="Rhea" id="RHEA-COMP:14527"/>
        <dbReference type="Rhea" id="RHEA-COMP:17342"/>
        <dbReference type="ChEBI" id="CHEBI:33019"/>
        <dbReference type="ChEBI" id="CHEBI:61557"/>
        <dbReference type="ChEBI" id="CHEBI:140395"/>
        <dbReference type="EC" id="2.7.7.48"/>
    </reaction>
</comment>
<dbReference type="Pfam" id="PF05183">
    <property type="entry name" value="RdRP"/>
    <property type="match status" value="1"/>
</dbReference>
<dbReference type="AlphaFoldDB" id="A0A6B2LDB0"/>
<dbReference type="InterPro" id="IPR057596">
    <property type="entry name" value="RDRP_core"/>
</dbReference>
<dbReference type="InterPro" id="IPR058752">
    <property type="entry name" value="RDRP_C_head"/>
</dbReference>